<gene>
    <name evidence="1" type="primary">Contig8954.g9581</name>
    <name evidence="1" type="ORF">STYLEM_15380</name>
</gene>
<keyword evidence="2" id="KW-1185">Reference proteome</keyword>
<protein>
    <submittedName>
        <fullName evidence="1">Uncharacterized protein</fullName>
    </submittedName>
</protein>
<evidence type="ECO:0000313" key="1">
    <source>
        <dbReference type="EMBL" id="CDW86286.1"/>
    </source>
</evidence>
<organism evidence="1 2">
    <name type="scientific">Stylonychia lemnae</name>
    <name type="common">Ciliate</name>
    <dbReference type="NCBI Taxonomy" id="5949"/>
    <lineage>
        <taxon>Eukaryota</taxon>
        <taxon>Sar</taxon>
        <taxon>Alveolata</taxon>
        <taxon>Ciliophora</taxon>
        <taxon>Intramacronucleata</taxon>
        <taxon>Spirotrichea</taxon>
        <taxon>Stichotrichia</taxon>
        <taxon>Sporadotrichida</taxon>
        <taxon>Oxytrichidae</taxon>
        <taxon>Stylonychinae</taxon>
        <taxon>Stylonychia</taxon>
    </lineage>
</organism>
<dbReference type="AlphaFoldDB" id="A0A078AW23"/>
<dbReference type="InParanoid" id="A0A078AW23"/>
<accession>A0A078AW23</accession>
<dbReference type="Proteomes" id="UP000039865">
    <property type="component" value="Unassembled WGS sequence"/>
</dbReference>
<name>A0A078AW23_STYLE</name>
<dbReference type="EMBL" id="CCKQ01014513">
    <property type="protein sequence ID" value="CDW86286.1"/>
    <property type="molecule type" value="Genomic_DNA"/>
</dbReference>
<proteinExistence type="predicted"/>
<evidence type="ECO:0000313" key="2">
    <source>
        <dbReference type="Proteomes" id="UP000039865"/>
    </source>
</evidence>
<sequence length="113" mass="13714">MQTNCLEKSLSEDDLCSSILAKFERMRLDDASTSESEDESKNREQLLKELVSQEIQMYEDYQMETQEQKDLKLNNIMQKLMMRYYLNLMLKTEKLNQRYMYNIMKSNNQMRNQ</sequence>
<reference evidence="1 2" key="1">
    <citation type="submission" date="2014-06" db="EMBL/GenBank/DDBJ databases">
        <authorList>
            <person name="Swart Estienne"/>
        </authorList>
    </citation>
    <scope>NUCLEOTIDE SEQUENCE [LARGE SCALE GENOMIC DNA]</scope>
    <source>
        <strain evidence="1 2">130c</strain>
    </source>
</reference>